<dbReference type="Proteomes" id="UP000001514">
    <property type="component" value="Unassembled WGS sequence"/>
</dbReference>
<evidence type="ECO:0000256" key="11">
    <source>
        <dbReference type="ARBA" id="ARBA00023004"/>
    </source>
</evidence>
<comment type="cofactor">
    <cofactor evidence="1">
        <name>[4Fe-4S] cluster</name>
        <dbReference type="ChEBI" id="CHEBI:49883"/>
    </cofactor>
</comment>
<dbReference type="InParanoid" id="D8SP04"/>
<name>D8SP04_SELML</name>
<keyword evidence="9" id="KW-0819">tRNA processing</keyword>
<dbReference type="SUPFAM" id="SSF102114">
    <property type="entry name" value="Radical SAM enzymes"/>
    <property type="match status" value="1"/>
</dbReference>
<dbReference type="Gene3D" id="3.30.750.200">
    <property type="match status" value="1"/>
</dbReference>
<evidence type="ECO:0000313" key="18">
    <source>
        <dbReference type="Proteomes" id="UP000001514"/>
    </source>
</evidence>
<keyword evidence="12" id="KW-0411">Iron-sulfur</keyword>
<evidence type="ECO:0000256" key="4">
    <source>
        <dbReference type="ARBA" id="ARBA00013273"/>
    </source>
</evidence>
<dbReference type="Gene3D" id="3.30.750.210">
    <property type="match status" value="1"/>
</dbReference>
<dbReference type="GO" id="GO:0051539">
    <property type="term" value="F:4 iron, 4 sulfur cluster binding"/>
    <property type="evidence" value="ECO:0007669"/>
    <property type="project" value="UniProtKB-KW"/>
</dbReference>
<evidence type="ECO:0000256" key="8">
    <source>
        <dbReference type="ARBA" id="ARBA00022691"/>
    </source>
</evidence>
<feature type="compositionally biased region" description="Basic residues" evidence="15">
    <location>
        <begin position="1"/>
        <end position="17"/>
    </location>
</feature>
<dbReference type="Pfam" id="PF04055">
    <property type="entry name" value="Radical_SAM"/>
    <property type="match status" value="1"/>
</dbReference>
<protein>
    <recommendedName>
        <fullName evidence="5">Threonylcarbamoyladenosine tRNA methylthiotransferase</fullName>
        <ecNumber evidence="4">2.8.4.5</ecNumber>
    </recommendedName>
    <alternativeName>
        <fullName evidence="13">tRNA-t(6)A37 methylthiotransferase</fullName>
    </alternativeName>
</protein>
<dbReference type="HOGENOM" id="CLU_786193_0_0_1"/>
<dbReference type="PROSITE" id="PS51918">
    <property type="entry name" value="RADICAL_SAM"/>
    <property type="match status" value="1"/>
</dbReference>
<dbReference type="SFLD" id="SFLDS00029">
    <property type="entry name" value="Radical_SAM"/>
    <property type="match status" value="1"/>
</dbReference>
<evidence type="ECO:0000256" key="14">
    <source>
        <dbReference type="ARBA" id="ARBA00051661"/>
    </source>
</evidence>
<accession>D8SP04</accession>
<proteinExistence type="inferred from homology"/>
<sequence length="353" mass="39774">MRSSGFKRSRSCQRHRSAANTAGETLKGHEARLLRRDALPSLDLPKVRKNKFVEIIPINVGCLGACTYCKTKHARGHLGSYTVDTLVQRLKTVVSEGRDIGANIPALLRALVAALPHRQKYNAPNLHLTASGGNGCHPCVYSFLHVLVQSGRDSVLEGMKREYTFSEFRKIVDTLTRLVPEIHIATDIICGFPGETSEDFDRIMELIREYTFPQVHISQFYPRPGTPAALMKRVPTLEVKKRSRSLTSLFESFTPYAGMEVGLSCTGPSWKQIPLLETMLRKSDASSDCLWEKFVGSGQANLPRWLVHKHSTLLLSRSTRVLYFTNRYTFLIQALDAWWEYGIYSSSKLCPLI</sequence>
<dbReference type="EMBL" id="GL377630">
    <property type="protein sequence ID" value="EFJ13888.1"/>
    <property type="molecule type" value="Genomic_DNA"/>
</dbReference>
<dbReference type="STRING" id="88036.D8SP04"/>
<dbReference type="AlphaFoldDB" id="D8SP04"/>
<dbReference type="Gramene" id="EFJ13888">
    <property type="protein sequence ID" value="EFJ13888"/>
    <property type="gene ID" value="SELMODRAFT_424158"/>
</dbReference>
<evidence type="ECO:0000256" key="1">
    <source>
        <dbReference type="ARBA" id="ARBA00001966"/>
    </source>
</evidence>
<dbReference type="InterPro" id="IPR006638">
    <property type="entry name" value="Elp3/MiaA/NifB-like_rSAM"/>
</dbReference>
<dbReference type="GO" id="GO:0035600">
    <property type="term" value="P:tRNA methylthiolation"/>
    <property type="evidence" value="ECO:0000318"/>
    <property type="project" value="GO_Central"/>
</dbReference>
<evidence type="ECO:0000256" key="15">
    <source>
        <dbReference type="SAM" id="MobiDB-lite"/>
    </source>
</evidence>
<reference evidence="17 18" key="1">
    <citation type="journal article" date="2011" name="Science">
        <title>The Selaginella genome identifies genetic changes associated with the evolution of vascular plants.</title>
        <authorList>
            <person name="Banks J.A."/>
            <person name="Nishiyama T."/>
            <person name="Hasebe M."/>
            <person name="Bowman J.L."/>
            <person name="Gribskov M."/>
            <person name="dePamphilis C."/>
            <person name="Albert V.A."/>
            <person name="Aono N."/>
            <person name="Aoyama T."/>
            <person name="Ambrose B.A."/>
            <person name="Ashton N.W."/>
            <person name="Axtell M.J."/>
            <person name="Barker E."/>
            <person name="Barker M.S."/>
            <person name="Bennetzen J.L."/>
            <person name="Bonawitz N.D."/>
            <person name="Chapple C."/>
            <person name="Cheng C."/>
            <person name="Correa L.G."/>
            <person name="Dacre M."/>
            <person name="DeBarry J."/>
            <person name="Dreyer I."/>
            <person name="Elias M."/>
            <person name="Engstrom E.M."/>
            <person name="Estelle M."/>
            <person name="Feng L."/>
            <person name="Finet C."/>
            <person name="Floyd S.K."/>
            <person name="Frommer W.B."/>
            <person name="Fujita T."/>
            <person name="Gramzow L."/>
            <person name="Gutensohn M."/>
            <person name="Harholt J."/>
            <person name="Hattori M."/>
            <person name="Heyl A."/>
            <person name="Hirai T."/>
            <person name="Hiwatashi Y."/>
            <person name="Ishikawa M."/>
            <person name="Iwata M."/>
            <person name="Karol K.G."/>
            <person name="Koehler B."/>
            <person name="Kolukisaoglu U."/>
            <person name="Kubo M."/>
            <person name="Kurata T."/>
            <person name="Lalonde S."/>
            <person name="Li K."/>
            <person name="Li Y."/>
            <person name="Litt A."/>
            <person name="Lyons E."/>
            <person name="Manning G."/>
            <person name="Maruyama T."/>
            <person name="Michael T.P."/>
            <person name="Mikami K."/>
            <person name="Miyazaki S."/>
            <person name="Morinaga S."/>
            <person name="Murata T."/>
            <person name="Mueller-Roeber B."/>
            <person name="Nelson D.R."/>
            <person name="Obara M."/>
            <person name="Oguri Y."/>
            <person name="Olmstead R.G."/>
            <person name="Onodera N."/>
            <person name="Petersen B.L."/>
            <person name="Pils B."/>
            <person name="Prigge M."/>
            <person name="Rensing S.A."/>
            <person name="Riano-Pachon D.M."/>
            <person name="Roberts A.W."/>
            <person name="Sato Y."/>
            <person name="Scheller H.V."/>
            <person name="Schulz B."/>
            <person name="Schulz C."/>
            <person name="Shakirov E.V."/>
            <person name="Shibagaki N."/>
            <person name="Shinohara N."/>
            <person name="Shippen D.E."/>
            <person name="Soerensen I."/>
            <person name="Sotooka R."/>
            <person name="Sugimoto N."/>
            <person name="Sugita M."/>
            <person name="Sumikawa N."/>
            <person name="Tanurdzic M."/>
            <person name="Theissen G."/>
            <person name="Ulvskov P."/>
            <person name="Wakazuki S."/>
            <person name="Weng J.K."/>
            <person name="Willats W.W."/>
            <person name="Wipf D."/>
            <person name="Wolf P.G."/>
            <person name="Yang L."/>
            <person name="Zimmer A.D."/>
            <person name="Zhu Q."/>
            <person name="Mitros T."/>
            <person name="Hellsten U."/>
            <person name="Loque D."/>
            <person name="Otillar R."/>
            <person name="Salamov A."/>
            <person name="Schmutz J."/>
            <person name="Shapiro H."/>
            <person name="Lindquist E."/>
            <person name="Lucas S."/>
            <person name="Rokhsar D."/>
            <person name="Grigoriev I.V."/>
        </authorList>
    </citation>
    <scope>NUCLEOTIDE SEQUENCE [LARGE SCALE GENOMIC DNA]</scope>
</reference>
<feature type="region of interest" description="Disordered" evidence="15">
    <location>
        <begin position="1"/>
        <end position="24"/>
    </location>
</feature>
<dbReference type="PROSITE" id="PS01278">
    <property type="entry name" value="MTTASE_RADICAL"/>
    <property type="match status" value="1"/>
</dbReference>
<evidence type="ECO:0000256" key="9">
    <source>
        <dbReference type="ARBA" id="ARBA00022694"/>
    </source>
</evidence>
<comment type="function">
    <text evidence="2">Catalyzes the methylthiolation of N6-threonylcarbamoyladenosine (t(6)A), leading to the formation of 2-methylthio-N6-threonylcarbamoyladenosine (ms(2)t(6)A) at position 37 in tRNAs that read codons beginning with adenine.</text>
</comment>
<dbReference type="eggNOG" id="KOG4355">
    <property type="taxonomic scope" value="Eukaryota"/>
</dbReference>
<keyword evidence="10" id="KW-0479">Metal-binding</keyword>
<organism evidence="18">
    <name type="scientific">Selaginella moellendorffii</name>
    <name type="common">Spikemoss</name>
    <dbReference type="NCBI Taxonomy" id="88036"/>
    <lineage>
        <taxon>Eukaryota</taxon>
        <taxon>Viridiplantae</taxon>
        <taxon>Streptophyta</taxon>
        <taxon>Embryophyta</taxon>
        <taxon>Tracheophyta</taxon>
        <taxon>Lycopodiopsida</taxon>
        <taxon>Selaginellales</taxon>
        <taxon>Selaginellaceae</taxon>
        <taxon>Selaginella</taxon>
    </lineage>
</organism>
<keyword evidence="8" id="KW-0949">S-adenosyl-L-methionine</keyword>
<dbReference type="KEGG" id="smo:SELMODRAFT_424158"/>
<dbReference type="SFLD" id="SFLDG01082">
    <property type="entry name" value="B12-binding_domain_containing"/>
    <property type="match status" value="1"/>
</dbReference>
<evidence type="ECO:0000256" key="5">
    <source>
        <dbReference type="ARBA" id="ARBA00018810"/>
    </source>
</evidence>
<evidence type="ECO:0000256" key="7">
    <source>
        <dbReference type="ARBA" id="ARBA00022679"/>
    </source>
</evidence>
<keyword evidence="6" id="KW-0004">4Fe-4S</keyword>
<evidence type="ECO:0000256" key="3">
    <source>
        <dbReference type="ARBA" id="ARBA00008616"/>
    </source>
</evidence>
<evidence type="ECO:0000256" key="10">
    <source>
        <dbReference type="ARBA" id="ARBA00022723"/>
    </source>
</evidence>
<feature type="domain" description="Radical SAM core" evidence="16">
    <location>
        <begin position="48"/>
        <end position="257"/>
    </location>
</feature>
<dbReference type="InterPro" id="IPR058240">
    <property type="entry name" value="rSAM_sf"/>
</dbReference>
<keyword evidence="11" id="KW-0408">Iron</keyword>
<dbReference type="PANTHER" id="PTHR11918">
    <property type="entry name" value="RADICAL SAM PROTEINS"/>
    <property type="match status" value="1"/>
</dbReference>
<keyword evidence="7" id="KW-0808">Transferase</keyword>
<evidence type="ECO:0000259" key="16">
    <source>
        <dbReference type="PROSITE" id="PS51918"/>
    </source>
</evidence>
<dbReference type="GO" id="GO:0046872">
    <property type="term" value="F:metal ion binding"/>
    <property type="evidence" value="ECO:0007669"/>
    <property type="project" value="UniProtKB-KW"/>
</dbReference>
<dbReference type="PANTHER" id="PTHR11918:SF45">
    <property type="entry name" value="THREONYLCARBAMOYLADENOSINE TRNA METHYLTHIOTRANSFERASE"/>
    <property type="match status" value="1"/>
</dbReference>
<evidence type="ECO:0000256" key="6">
    <source>
        <dbReference type="ARBA" id="ARBA00022485"/>
    </source>
</evidence>
<evidence type="ECO:0000256" key="12">
    <source>
        <dbReference type="ARBA" id="ARBA00023014"/>
    </source>
</evidence>
<evidence type="ECO:0000256" key="13">
    <source>
        <dbReference type="ARBA" id="ARBA00031213"/>
    </source>
</evidence>
<dbReference type="EC" id="2.8.4.5" evidence="4"/>
<keyword evidence="18" id="KW-1185">Reference proteome</keyword>
<comment type="catalytic activity">
    <reaction evidence="14">
        <text>N(6)-L-threonylcarbamoyladenosine(37) in tRNA + (sulfur carrier)-SH + AH2 + 2 S-adenosyl-L-methionine = 2-methylsulfanyl-N(6)-L-threonylcarbamoyladenosine(37) in tRNA + (sulfur carrier)-H + 5'-deoxyadenosine + L-methionine + A + S-adenosyl-L-homocysteine + 2 H(+)</text>
        <dbReference type="Rhea" id="RHEA:37075"/>
        <dbReference type="Rhea" id="RHEA-COMP:10163"/>
        <dbReference type="Rhea" id="RHEA-COMP:11092"/>
        <dbReference type="Rhea" id="RHEA-COMP:14737"/>
        <dbReference type="Rhea" id="RHEA-COMP:14739"/>
        <dbReference type="ChEBI" id="CHEBI:13193"/>
        <dbReference type="ChEBI" id="CHEBI:15378"/>
        <dbReference type="ChEBI" id="CHEBI:17319"/>
        <dbReference type="ChEBI" id="CHEBI:17499"/>
        <dbReference type="ChEBI" id="CHEBI:29917"/>
        <dbReference type="ChEBI" id="CHEBI:57844"/>
        <dbReference type="ChEBI" id="CHEBI:57856"/>
        <dbReference type="ChEBI" id="CHEBI:59789"/>
        <dbReference type="ChEBI" id="CHEBI:64428"/>
        <dbReference type="ChEBI" id="CHEBI:74418"/>
        <dbReference type="ChEBI" id="CHEBI:74420"/>
        <dbReference type="EC" id="2.8.4.5"/>
    </reaction>
</comment>
<dbReference type="FunFam" id="3.80.30.20:FF:000002">
    <property type="entry name" value="threonylcarbamoyladenosine tRNA methylthiotransferase isoform X2"/>
    <property type="match status" value="1"/>
</dbReference>
<gene>
    <name evidence="17" type="ORF">SELMODRAFT_424158</name>
</gene>
<evidence type="ECO:0000313" key="17">
    <source>
        <dbReference type="EMBL" id="EFJ13888.1"/>
    </source>
</evidence>
<evidence type="ECO:0000256" key="2">
    <source>
        <dbReference type="ARBA" id="ARBA00002399"/>
    </source>
</evidence>
<dbReference type="SMART" id="SM00729">
    <property type="entry name" value="Elp3"/>
    <property type="match status" value="1"/>
</dbReference>
<dbReference type="InterPro" id="IPR020612">
    <property type="entry name" value="Methylthiotransferase_CS"/>
</dbReference>
<dbReference type="InterPro" id="IPR007197">
    <property type="entry name" value="rSAM"/>
</dbReference>
<comment type="similarity">
    <text evidence="3">Belongs to the methylthiotransferase family. CDKAL1 subfamily.</text>
</comment>
<dbReference type="GO" id="GO:0005783">
    <property type="term" value="C:endoplasmic reticulum"/>
    <property type="evidence" value="ECO:0000318"/>
    <property type="project" value="GO_Central"/>
</dbReference>
<dbReference type="GO" id="GO:0035598">
    <property type="term" value="F:tRNA (N(6)-L-threonylcarbamoyladenosine(37)-C(2))-methylthiotransferase activity"/>
    <property type="evidence" value="ECO:0000318"/>
    <property type="project" value="GO_Central"/>
</dbReference>